<sequence length="251" mass="27962">MGCKESKQDGLGNGPESGGGSGGKSSSLPSLQISGLDGPGKFEALLPFSKTKIEEFEIKIKMASGQEKDMTLEQLRKGFSDDKNWSDALNQANSPLLKSLEHELFKSEENPDQLNRDAIIIWALLLCGGDVKVKAKVFYDVLQDNNQEHISSSDKDFPPSLNTLVDLACKLPFIMSAQLTNEPSKKSEEDFQKIDGIKEAFLDKFLDEIYGAKSKLLRVDWETEVAKKTPWLFSTKKIRSEIDKIIKEQNS</sequence>
<evidence type="ECO:0000313" key="3">
    <source>
        <dbReference type="Proteomes" id="UP000039865"/>
    </source>
</evidence>
<accession>A0A078A9Z1</accession>
<organism evidence="2 3">
    <name type="scientific">Stylonychia lemnae</name>
    <name type="common">Ciliate</name>
    <dbReference type="NCBI Taxonomy" id="5949"/>
    <lineage>
        <taxon>Eukaryota</taxon>
        <taxon>Sar</taxon>
        <taxon>Alveolata</taxon>
        <taxon>Ciliophora</taxon>
        <taxon>Intramacronucleata</taxon>
        <taxon>Spirotrichea</taxon>
        <taxon>Stichotrichia</taxon>
        <taxon>Sporadotrichida</taxon>
        <taxon>Oxytrichidae</taxon>
        <taxon>Stylonychinae</taxon>
        <taxon>Stylonychia</taxon>
    </lineage>
</organism>
<feature type="region of interest" description="Disordered" evidence="1">
    <location>
        <begin position="1"/>
        <end position="35"/>
    </location>
</feature>
<feature type="compositionally biased region" description="Gly residues" evidence="1">
    <location>
        <begin position="11"/>
        <end position="23"/>
    </location>
</feature>
<dbReference type="AlphaFoldDB" id="A0A078A9Z1"/>
<proteinExistence type="predicted"/>
<protein>
    <submittedName>
        <fullName evidence="2">Uncharacterized protein</fullName>
    </submittedName>
</protein>
<evidence type="ECO:0000313" key="2">
    <source>
        <dbReference type="EMBL" id="CDW79009.1"/>
    </source>
</evidence>
<dbReference type="InParanoid" id="A0A078A9Z1"/>
<gene>
    <name evidence="2" type="primary">Contig18578.g19744</name>
    <name evidence="2" type="ORF">STYLEM_7994</name>
</gene>
<dbReference type="Proteomes" id="UP000039865">
    <property type="component" value="Unassembled WGS sequence"/>
</dbReference>
<name>A0A078A9Z1_STYLE</name>
<dbReference type="EMBL" id="CCKQ01007615">
    <property type="protein sequence ID" value="CDW79009.1"/>
    <property type="molecule type" value="Genomic_DNA"/>
</dbReference>
<reference evidence="2 3" key="1">
    <citation type="submission" date="2014-06" db="EMBL/GenBank/DDBJ databases">
        <authorList>
            <person name="Swart Estienne"/>
        </authorList>
    </citation>
    <scope>NUCLEOTIDE SEQUENCE [LARGE SCALE GENOMIC DNA]</scope>
    <source>
        <strain evidence="2 3">130c</strain>
    </source>
</reference>
<evidence type="ECO:0000256" key="1">
    <source>
        <dbReference type="SAM" id="MobiDB-lite"/>
    </source>
</evidence>
<keyword evidence="3" id="KW-1185">Reference proteome</keyword>